<dbReference type="Proteomes" id="UP001552299">
    <property type="component" value="Unassembled WGS sequence"/>
</dbReference>
<organism evidence="5 6">
    <name type="scientific">Dendrobium thyrsiflorum</name>
    <name type="common">Pinecone-like raceme dendrobium</name>
    <name type="synonym">Orchid</name>
    <dbReference type="NCBI Taxonomy" id="117978"/>
    <lineage>
        <taxon>Eukaryota</taxon>
        <taxon>Viridiplantae</taxon>
        <taxon>Streptophyta</taxon>
        <taxon>Embryophyta</taxon>
        <taxon>Tracheophyta</taxon>
        <taxon>Spermatophyta</taxon>
        <taxon>Magnoliopsida</taxon>
        <taxon>Liliopsida</taxon>
        <taxon>Asparagales</taxon>
        <taxon>Orchidaceae</taxon>
        <taxon>Epidendroideae</taxon>
        <taxon>Malaxideae</taxon>
        <taxon>Dendrobiinae</taxon>
        <taxon>Dendrobium</taxon>
    </lineage>
</organism>
<evidence type="ECO:0000256" key="4">
    <source>
        <dbReference type="SAM" id="MobiDB-lite"/>
    </source>
</evidence>
<evidence type="ECO:0000256" key="3">
    <source>
        <dbReference type="RuleBase" id="RU364104"/>
    </source>
</evidence>
<gene>
    <name evidence="5" type="ORF">M5K25_002349</name>
</gene>
<comment type="similarity">
    <text evidence="1 3">Belongs to the CMC family.</text>
</comment>
<evidence type="ECO:0000256" key="1">
    <source>
        <dbReference type="ARBA" id="ARBA00007347"/>
    </source>
</evidence>
<name>A0ABD0W831_DENTH</name>
<evidence type="ECO:0000256" key="2">
    <source>
        <dbReference type="ARBA" id="ARBA00023157"/>
    </source>
</evidence>
<reference evidence="5 6" key="1">
    <citation type="journal article" date="2024" name="Plant Biotechnol. J.">
        <title>Dendrobium thyrsiflorum genome and its molecular insights into genes involved in important horticultural traits.</title>
        <authorList>
            <person name="Chen B."/>
            <person name="Wang J.Y."/>
            <person name="Zheng P.J."/>
            <person name="Li K.L."/>
            <person name="Liang Y.M."/>
            <person name="Chen X.F."/>
            <person name="Zhang C."/>
            <person name="Zhao X."/>
            <person name="He X."/>
            <person name="Zhang G.Q."/>
            <person name="Liu Z.J."/>
            <person name="Xu Q."/>
        </authorList>
    </citation>
    <scope>NUCLEOTIDE SEQUENCE [LARGE SCALE GENOMIC DNA]</scope>
    <source>
        <strain evidence="5">GZMU011</strain>
    </source>
</reference>
<dbReference type="EMBL" id="JANQDX010000002">
    <property type="protein sequence ID" value="KAL0928108.1"/>
    <property type="molecule type" value="Genomic_DNA"/>
</dbReference>
<feature type="compositionally biased region" description="Low complexity" evidence="4">
    <location>
        <begin position="8"/>
        <end position="23"/>
    </location>
</feature>
<sequence>MSQRGGKPKSSWSASPSSSPAPAKCDALQRALIECHHRIHDELQRSIACRHLNRSLAECLLSASCPEEAEAVRSLCSSSGTSLKRSQCRDAQLSLSVCLASRQEPD</sequence>
<dbReference type="Pfam" id="PF08583">
    <property type="entry name" value="Cmc1"/>
    <property type="match status" value="1"/>
</dbReference>
<feature type="region of interest" description="Disordered" evidence="4">
    <location>
        <begin position="1"/>
        <end position="23"/>
    </location>
</feature>
<dbReference type="GO" id="GO:0005739">
    <property type="term" value="C:mitochondrion"/>
    <property type="evidence" value="ECO:0007669"/>
    <property type="project" value="UniProtKB-SubCell"/>
</dbReference>
<comment type="caution">
    <text evidence="5">The sequence shown here is derived from an EMBL/GenBank/DDBJ whole genome shotgun (WGS) entry which is preliminary data.</text>
</comment>
<dbReference type="InterPro" id="IPR013892">
    <property type="entry name" value="Cyt_c_biogenesis_Cmc1-like"/>
</dbReference>
<proteinExistence type="inferred from homology"/>
<protein>
    <recommendedName>
        <fullName evidence="3">COX assembly mitochondrial protein</fullName>
    </recommendedName>
</protein>
<keyword evidence="3" id="KW-0496">Mitochondrion</keyword>
<dbReference type="AlphaFoldDB" id="A0ABD0W831"/>
<evidence type="ECO:0000313" key="6">
    <source>
        <dbReference type="Proteomes" id="UP001552299"/>
    </source>
</evidence>
<accession>A0ABD0W831</accession>
<evidence type="ECO:0000313" key="5">
    <source>
        <dbReference type="EMBL" id="KAL0928108.1"/>
    </source>
</evidence>
<keyword evidence="2" id="KW-1015">Disulfide bond</keyword>
<comment type="subcellular location">
    <subcellularLocation>
        <location evidence="3">Mitochondrion</location>
    </subcellularLocation>
</comment>
<keyword evidence="6" id="KW-1185">Reference proteome</keyword>